<evidence type="ECO:0000259" key="8">
    <source>
        <dbReference type="PROSITE" id="PS50109"/>
    </source>
</evidence>
<dbReference type="Pfam" id="PF02518">
    <property type="entry name" value="HATPase_c"/>
    <property type="match status" value="1"/>
</dbReference>
<dbReference type="InterPro" id="IPR036097">
    <property type="entry name" value="HisK_dim/P_sf"/>
</dbReference>
<organism evidence="9 10">
    <name type="scientific">Phnomibacter ginsenosidimutans</name>
    <dbReference type="NCBI Taxonomy" id="2676868"/>
    <lineage>
        <taxon>Bacteria</taxon>
        <taxon>Pseudomonadati</taxon>
        <taxon>Bacteroidota</taxon>
        <taxon>Chitinophagia</taxon>
        <taxon>Chitinophagales</taxon>
        <taxon>Chitinophagaceae</taxon>
        <taxon>Phnomibacter</taxon>
    </lineage>
</organism>
<evidence type="ECO:0000256" key="1">
    <source>
        <dbReference type="ARBA" id="ARBA00000085"/>
    </source>
</evidence>
<dbReference type="InterPro" id="IPR003594">
    <property type="entry name" value="HATPase_dom"/>
</dbReference>
<accession>A0A6I6G5P6</accession>
<dbReference type="PROSITE" id="PS50109">
    <property type="entry name" value="HIS_KIN"/>
    <property type="match status" value="1"/>
</dbReference>
<dbReference type="Gene3D" id="1.10.287.130">
    <property type="match status" value="1"/>
</dbReference>
<evidence type="ECO:0000313" key="9">
    <source>
        <dbReference type="EMBL" id="QGW27537.1"/>
    </source>
</evidence>
<feature type="domain" description="Histidine kinase" evidence="8">
    <location>
        <begin position="246"/>
        <end position="465"/>
    </location>
</feature>
<dbReference type="PRINTS" id="PR00344">
    <property type="entry name" value="BCTRLSENSOR"/>
</dbReference>
<dbReference type="Gene3D" id="3.30.565.10">
    <property type="entry name" value="Histidine kinase-like ATPase, C-terminal domain"/>
    <property type="match status" value="1"/>
</dbReference>
<evidence type="ECO:0000256" key="2">
    <source>
        <dbReference type="ARBA" id="ARBA00012438"/>
    </source>
</evidence>
<dbReference type="AlphaFoldDB" id="A0A6I6G5P6"/>
<dbReference type="PANTHER" id="PTHR43711">
    <property type="entry name" value="TWO-COMPONENT HISTIDINE KINASE"/>
    <property type="match status" value="1"/>
</dbReference>
<keyword evidence="3" id="KW-0597">Phosphoprotein</keyword>
<keyword evidence="5" id="KW-0418">Kinase</keyword>
<evidence type="ECO:0000256" key="7">
    <source>
        <dbReference type="SAM" id="Phobius"/>
    </source>
</evidence>
<reference evidence="9 10" key="1">
    <citation type="submission" date="2019-11" db="EMBL/GenBank/DDBJ databases">
        <authorList>
            <person name="Im W.T."/>
        </authorList>
    </citation>
    <scope>NUCLEOTIDE SEQUENCE [LARGE SCALE GENOMIC DNA]</scope>
    <source>
        <strain evidence="9 10">SB-02</strain>
    </source>
</reference>
<keyword evidence="7" id="KW-0472">Membrane</keyword>
<dbReference type="KEGG" id="fls:GLV81_04975"/>
<dbReference type="CDD" id="cd00075">
    <property type="entry name" value="HATPase"/>
    <property type="match status" value="1"/>
</dbReference>
<dbReference type="GO" id="GO:0000155">
    <property type="term" value="F:phosphorelay sensor kinase activity"/>
    <property type="evidence" value="ECO:0007669"/>
    <property type="project" value="InterPro"/>
</dbReference>
<keyword evidence="10" id="KW-1185">Reference proteome</keyword>
<keyword evidence="4" id="KW-0808">Transferase</keyword>
<evidence type="ECO:0000256" key="5">
    <source>
        <dbReference type="ARBA" id="ARBA00022777"/>
    </source>
</evidence>
<name>A0A6I6G5P6_9BACT</name>
<keyword evidence="7" id="KW-0812">Transmembrane</keyword>
<evidence type="ECO:0000313" key="10">
    <source>
        <dbReference type="Proteomes" id="UP000426027"/>
    </source>
</evidence>
<feature type="transmembrane region" description="Helical" evidence="7">
    <location>
        <begin position="211"/>
        <end position="231"/>
    </location>
</feature>
<sequence length="472" mass="53888">MYAPAFCVWCKLIHIQNIYKLEEKVYNVEEAKIIKKAYEESIVNDKLFPGAVHIIDSFIYRHLDTLEYLSRHNKAAFADLSKRITDSMFIRLSAANNIQPLLDAVIAQHKMNPDLQYALFVNHLSIAPEANVYVPLFTNTADNVHSTVPYLAHYGAKIGGTLSSYPPQSLVSNIKVSSTIAHSYRMEFSLYCDRPDRLTYILKKTLPQTSLSVFSIVAMLSIYFLTFANWVRQKKESEMKSDFINTISHEFQTPLTTIIIANKTIENENQQIRSPQLDALSSIIKRQSERLTVLVKQVIETSGEKPIRLELEEHVLNDELEEIISDYRINVDEENTHIVFSPHSGEQRVLLDKLHFTSIVLNMLDNSVKYNHKTEKEILVSTYLKNASTIALSIKDNGDGMSSKVKKRMFQKFYRNPSLVSSNKPGIGLGLYHTKKCIDAHQWSVEVHSKKDIGTEFIIYIPIATKHSNSDS</sequence>
<evidence type="ECO:0000256" key="4">
    <source>
        <dbReference type="ARBA" id="ARBA00022679"/>
    </source>
</evidence>
<dbReference type="EC" id="2.7.13.3" evidence="2"/>
<dbReference type="SUPFAM" id="SSF47384">
    <property type="entry name" value="Homodimeric domain of signal transducing histidine kinase"/>
    <property type="match status" value="1"/>
</dbReference>
<dbReference type="InterPro" id="IPR036890">
    <property type="entry name" value="HATPase_C_sf"/>
</dbReference>
<evidence type="ECO:0000256" key="6">
    <source>
        <dbReference type="ARBA" id="ARBA00023012"/>
    </source>
</evidence>
<dbReference type="EMBL" id="CP046566">
    <property type="protein sequence ID" value="QGW27537.1"/>
    <property type="molecule type" value="Genomic_DNA"/>
</dbReference>
<protein>
    <recommendedName>
        <fullName evidence="2">histidine kinase</fullName>
        <ecNumber evidence="2">2.7.13.3</ecNumber>
    </recommendedName>
</protein>
<dbReference type="RefSeq" id="WP_157477395.1">
    <property type="nucleotide sequence ID" value="NZ_CP046566.1"/>
</dbReference>
<dbReference type="InterPro" id="IPR003661">
    <property type="entry name" value="HisK_dim/P_dom"/>
</dbReference>
<dbReference type="InterPro" id="IPR005467">
    <property type="entry name" value="His_kinase_dom"/>
</dbReference>
<dbReference type="InterPro" id="IPR004358">
    <property type="entry name" value="Sig_transdc_His_kin-like_C"/>
</dbReference>
<keyword evidence="7" id="KW-1133">Transmembrane helix</keyword>
<dbReference type="Pfam" id="PF00512">
    <property type="entry name" value="HisKA"/>
    <property type="match status" value="1"/>
</dbReference>
<dbReference type="InterPro" id="IPR050736">
    <property type="entry name" value="Sensor_HK_Regulatory"/>
</dbReference>
<comment type="catalytic activity">
    <reaction evidence="1">
        <text>ATP + protein L-histidine = ADP + protein N-phospho-L-histidine.</text>
        <dbReference type="EC" id="2.7.13.3"/>
    </reaction>
</comment>
<gene>
    <name evidence="9" type="ORF">GLV81_04975</name>
</gene>
<proteinExistence type="predicted"/>
<dbReference type="SMART" id="SM00387">
    <property type="entry name" value="HATPase_c"/>
    <property type="match status" value="1"/>
</dbReference>
<dbReference type="SMART" id="SM00388">
    <property type="entry name" value="HisKA"/>
    <property type="match status" value="1"/>
</dbReference>
<dbReference type="CDD" id="cd00082">
    <property type="entry name" value="HisKA"/>
    <property type="match status" value="1"/>
</dbReference>
<dbReference type="PANTHER" id="PTHR43711:SF26">
    <property type="entry name" value="SENSOR HISTIDINE KINASE RCSC"/>
    <property type="match status" value="1"/>
</dbReference>
<evidence type="ECO:0000256" key="3">
    <source>
        <dbReference type="ARBA" id="ARBA00022553"/>
    </source>
</evidence>
<keyword evidence="6" id="KW-0902">Two-component regulatory system</keyword>
<dbReference type="Proteomes" id="UP000426027">
    <property type="component" value="Chromosome"/>
</dbReference>
<dbReference type="SUPFAM" id="SSF55874">
    <property type="entry name" value="ATPase domain of HSP90 chaperone/DNA topoisomerase II/histidine kinase"/>
    <property type="match status" value="1"/>
</dbReference>